<comment type="caution">
    <text evidence="2">The sequence shown here is derived from an EMBL/GenBank/DDBJ whole genome shotgun (WGS) entry which is preliminary data.</text>
</comment>
<name>A0ABW2CRT0_9ACTN</name>
<feature type="domain" description="HTH cro/C1-type" evidence="1">
    <location>
        <begin position="11"/>
        <end position="65"/>
    </location>
</feature>
<dbReference type="RefSeq" id="WP_160821222.1">
    <property type="nucleotide sequence ID" value="NZ_JBHSXE010000001.1"/>
</dbReference>
<dbReference type="Proteomes" id="UP001596380">
    <property type="component" value="Unassembled WGS sequence"/>
</dbReference>
<organism evidence="2 3">
    <name type="scientific">Actinomadura yumaensis</name>
    <dbReference type="NCBI Taxonomy" id="111807"/>
    <lineage>
        <taxon>Bacteria</taxon>
        <taxon>Bacillati</taxon>
        <taxon>Actinomycetota</taxon>
        <taxon>Actinomycetes</taxon>
        <taxon>Streptosporangiales</taxon>
        <taxon>Thermomonosporaceae</taxon>
        <taxon>Actinomadura</taxon>
    </lineage>
</organism>
<dbReference type="InterPro" id="IPR001387">
    <property type="entry name" value="Cro/C1-type_HTH"/>
</dbReference>
<dbReference type="SUPFAM" id="SSF47413">
    <property type="entry name" value="lambda repressor-like DNA-binding domains"/>
    <property type="match status" value="1"/>
</dbReference>
<dbReference type="SMART" id="SM00530">
    <property type="entry name" value="HTH_XRE"/>
    <property type="match status" value="1"/>
</dbReference>
<keyword evidence="3" id="KW-1185">Reference proteome</keyword>
<evidence type="ECO:0000313" key="3">
    <source>
        <dbReference type="Proteomes" id="UP001596380"/>
    </source>
</evidence>
<sequence>MKSDKEVGDRIAALRTARRLSQSQLAESAPVSLSLLRKIEQGSRPATDRALEALAEALGVVPEVLAGRRAPSGSRVHAAIPDIRRAIDSYDLPEDGPVRTTPQLCRAADAATQLRLSSQYTKLAETIPPLLGELSRAVHVQGGMQTHQAATALMVAYRAADAVAYKYGYYDLSARLVELMRWAATKAEDPALAATAAYVRTEIFFASRNLATGLRALEMALDEVPSPSLTGQRAAVGALHMRAAVVAARLTEDPGAVEDHLSRARRLAATVPEGVYLGTAFGPASVHVHEVSVAVELGDAVRAVEVADQAVNLRARTREGRLTRNENSAQLLSV</sequence>
<reference evidence="3" key="1">
    <citation type="journal article" date="2019" name="Int. J. Syst. Evol. Microbiol.">
        <title>The Global Catalogue of Microorganisms (GCM) 10K type strain sequencing project: providing services to taxonomists for standard genome sequencing and annotation.</title>
        <authorList>
            <consortium name="The Broad Institute Genomics Platform"/>
            <consortium name="The Broad Institute Genome Sequencing Center for Infectious Disease"/>
            <person name="Wu L."/>
            <person name="Ma J."/>
        </authorList>
    </citation>
    <scope>NUCLEOTIDE SEQUENCE [LARGE SCALE GENOMIC DNA]</scope>
    <source>
        <strain evidence="3">JCM 3369</strain>
    </source>
</reference>
<dbReference type="InterPro" id="IPR010982">
    <property type="entry name" value="Lambda_DNA-bd_dom_sf"/>
</dbReference>
<dbReference type="Pfam" id="PF13560">
    <property type="entry name" value="HTH_31"/>
    <property type="match status" value="1"/>
</dbReference>
<accession>A0ABW2CRT0</accession>
<evidence type="ECO:0000259" key="1">
    <source>
        <dbReference type="PROSITE" id="PS50943"/>
    </source>
</evidence>
<proteinExistence type="predicted"/>
<dbReference type="EMBL" id="JBHSXS010000020">
    <property type="protein sequence ID" value="MFC6883605.1"/>
    <property type="molecule type" value="Genomic_DNA"/>
</dbReference>
<protein>
    <submittedName>
        <fullName evidence="2">Helix-turn-helix domain-containing protein</fullName>
    </submittedName>
</protein>
<dbReference type="Gene3D" id="1.10.260.40">
    <property type="entry name" value="lambda repressor-like DNA-binding domains"/>
    <property type="match status" value="1"/>
</dbReference>
<evidence type="ECO:0000313" key="2">
    <source>
        <dbReference type="EMBL" id="MFC6883605.1"/>
    </source>
</evidence>
<gene>
    <name evidence="2" type="ORF">ACFQKB_27865</name>
</gene>
<dbReference type="CDD" id="cd00093">
    <property type="entry name" value="HTH_XRE"/>
    <property type="match status" value="1"/>
</dbReference>
<dbReference type="PROSITE" id="PS50943">
    <property type="entry name" value="HTH_CROC1"/>
    <property type="match status" value="1"/>
</dbReference>